<sequence length="449" mass="49485">MFQVSSMRSLSMTAMTMRTMPLLIVNRTGVIGVTLLVAQGRELRIGSLVREPSGTVRFTIDDGYINLGSDRPLVSLSWRGGIEDDTRVRLRSTSDKVMQGGSLPPFFQNMLPEGALRELVEKEFGAGAFDNFDVLARLGEDLPGALIARQEAGIEQAVLRQDKVVALERASSPPIRFSLAGVQLKFSVTNRGSLTIPAQKGDGHLILKTPSPQHALLPEVEWTALKLAEALDIRVAKAELVSSENIEGIPEQYLVGDKRSLVVERFDRGPEGGRIQVEDFAQIVGAVGDQKYTKANETTIMNIVQRFCRDSRGELLESVRRIVVNLMLGNGDAHLKNWSFIYPIGGDVSLTPAYDIVPTFLYGDANMALEFGGTKDPNLINLHKFERAAAALRIEPRVLIGQVMETVKKALDVWPSIIADSPITAEMKNRLLERFQNLPLVNEVARLTK</sequence>
<dbReference type="InterPro" id="IPR017508">
    <property type="entry name" value="HipA_N1"/>
</dbReference>
<dbReference type="Pfam" id="PF13657">
    <property type="entry name" value="Couple_hipA"/>
    <property type="match status" value="1"/>
</dbReference>
<keyword evidence="3 6" id="KW-0418">Kinase</keyword>
<name>A0A2W4C5H9_9HYPH</name>
<dbReference type="OrthoDB" id="9805913at2"/>
<dbReference type="GO" id="GO:0005829">
    <property type="term" value="C:cytosol"/>
    <property type="evidence" value="ECO:0007669"/>
    <property type="project" value="TreeGrafter"/>
</dbReference>
<evidence type="ECO:0000256" key="1">
    <source>
        <dbReference type="ARBA" id="ARBA00010164"/>
    </source>
</evidence>
<dbReference type="EMBL" id="PCDP01000065">
    <property type="protein sequence ID" value="PZM08757.1"/>
    <property type="molecule type" value="Genomic_DNA"/>
</dbReference>
<proteinExistence type="inferred from homology"/>
<dbReference type="GO" id="GO:0004674">
    <property type="term" value="F:protein serine/threonine kinase activity"/>
    <property type="evidence" value="ECO:0007669"/>
    <property type="project" value="TreeGrafter"/>
</dbReference>
<evidence type="ECO:0000259" key="4">
    <source>
        <dbReference type="Pfam" id="PF07804"/>
    </source>
</evidence>
<keyword evidence="7" id="KW-1185">Reference proteome</keyword>
<comment type="similarity">
    <text evidence="1">Belongs to the HipA Ser/Thr kinase family.</text>
</comment>
<dbReference type="InterPro" id="IPR052028">
    <property type="entry name" value="HipA_Ser/Thr_kinase"/>
</dbReference>
<dbReference type="Pfam" id="PF07804">
    <property type="entry name" value="HipA_C"/>
    <property type="match status" value="1"/>
</dbReference>
<dbReference type="AlphaFoldDB" id="A0A2W4C5H9"/>
<evidence type="ECO:0000313" key="7">
    <source>
        <dbReference type="Proteomes" id="UP000248925"/>
    </source>
</evidence>
<dbReference type="PANTHER" id="PTHR37419:SF1">
    <property type="entry name" value="SERINE_THREONINE-PROTEIN KINASE TOXIN HIPA"/>
    <property type="match status" value="1"/>
</dbReference>
<evidence type="ECO:0000259" key="5">
    <source>
        <dbReference type="Pfam" id="PF13657"/>
    </source>
</evidence>
<evidence type="ECO:0000256" key="3">
    <source>
        <dbReference type="ARBA" id="ARBA00022777"/>
    </source>
</evidence>
<protein>
    <submittedName>
        <fullName evidence="6">Phosphatidylinositol kinase</fullName>
    </submittedName>
</protein>
<dbReference type="InterPro" id="IPR012893">
    <property type="entry name" value="HipA-like_C"/>
</dbReference>
<organism evidence="6 7">
    <name type="scientific">Rhizobium tubonense</name>
    <dbReference type="NCBI Taxonomy" id="484088"/>
    <lineage>
        <taxon>Bacteria</taxon>
        <taxon>Pseudomonadati</taxon>
        <taxon>Pseudomonadota</taxon>
        <taxon>Alphaproteobacteria</taxon>
        <taxon>Hyphomicrobiales</taxon>
        <taxon>Rhizobiaceae</taxon>
        <taxon>Rhizobium/Agrobacterium group</taxon>
        <taxon>Rhizobium</taxon>
    </lineage>
</organism>
<feature type="domain" description="HipA N-terminal subdomain 1" evidence="5">
    <location>
        <begin position="42"/>
        <end position="146"/>
    </location>
</feature>
<accession>A0A2W4C5H9</accession>
<keyword evidence="2" id="KW-0808">Transferase</keyword>
<comment type="caution">
    <text evidence="6">The sequence shown here is derived from an EMBL/GenBank/DDBJ whole genome shotgun (WGS) entry which is preliminary data.</text>
</comment>
<gene>
    <name evidence="6" type="ORF">CPY51_27680</name>
</gene>
<reference evidence="6 7" key="1">
    <citation type="journal article" date="2018" name="Sci. Rep.">
        <title>Rhizobium tumorigenes sp. nov., a novel plant tumorigenic bacterium isolated from cane gall tumors on thornless blackberry.</title>
        <authorList>
            <person name="Kuzmanovi N."/>
            <person name="Smalla K."/>
            <person name="Gronow S."/>
            <person name="PuBawska J."/>
        </authorList>
    </citation>
    <scope>NUCLEOTIDE SEQUENCE [LARGE SCALE GENOMIC DNA]</scope>
    <source>
        <strain evidence="6 7">CCBAU 85046</strain>
    </source>
</reference>
<evidence type="ECO:0000256" key="2">
    <source>
        <dbReference type="ARBA" id="ARBA00022679"/>
    </source>
</evidence>
<dbReference type="NCBIfam" id="TIGR03071">
    <property type="entry name" value="couple_hipA"/>
    <property type="match status" value="1"/>
</dbReference>
<feature type="domain" description="HipA-like C-terminal" evidence="4">
    <location>
        <begin position="177"/>
        <end position="411"/>
    </location>
</feature>
<dbReference type="Gene3D" id="1.10.1070.20">
    <property type="match status" value="1"/>
</dbReference>
<dbReference type="PANTHER" id="PTHR37419">
    <property type="entry name" value="SERINE/THREONINE-PROTEIN KINASE TOXIN HIPA"/>
    <property type="match status" value="1"/>
</dbReference>
<dbReference type="Proteomes" id="UP000248925">
    <property type="component" value="Unassembled WGS sequence"/>
</dbReference>
<evidence type="ECO:0000313" key="6">
    <source>
        <dbReference type="EMBL" id="PZM08757.1"/>
    </source>
</evidence>